<protein>
    <submittedName>
        <fullName evidence="1">Uncharacterized protein</fullName>
    </submittedName>
</protein>
<dbReference type="EMBL" id="LAZR01031844">
    <property type="protein sequence ID" value="KKL52572.1"/>
    <property type="molecule type" value="Genomic_DNA"/>
</dbReference>
<sequence length="114" mass="13207">MTTPTKLTQDELIELVESRITRLFLARPLFDVGVYLEQRIRTVILELFRDYHKQGRFIRQGYVPAFDVKVTGKALEDVHVHFKDEDIDFLYSEPTELQKQIIAATKRAADGEGP</sequence>
<organism evidence="1">
    <name type="scientific">marine sediment metagenome</name>
    <dbReference type="NCBI Taxonomy" id="412755"/>
    <lineage>
        <taxon>unclassified sequences</taxon>
        <taxon>metagenomes</taxon>
        <taxon>ecological metagenomes</taxon>
    </lineage>
</organism>
<accession>A0A0F9FNE3</accession>
<proteinExistence type="predicted"/>
<name>A0A0F9FNE3_9ZZZZ</name>
<reference evidence="1" key="1">
    <citation type="journal article" date="2015" name="Nature">
        <title>Complex archaea that bridge the gap between prokaryotes and eukaryotes.</title>
        <authorList>
            <person name="Spang A."/>
            <person name="Saw J.H."/>
            <person name="Jorgensen S.L."/>
            <person name="Zaremba-Niedzwiedzka K."/>
            <person name="Martijn J."/>
            <person name="Lind A.E."/>
            <person name="van Eijk R."/>
            <person name="Schleper C."/>
            <person name="Guy L."/>
            <person name="Ettema T.J."/>
        </authorList>
    </citation>
    <scope>NUCLEOTIDE SEQUENCE</scope>
</reference>
<gene>
    <name evidence="1" type="ORF">LCGC14_2284130</name>
</gene>
<dbReference type="AlphaFoldDB" id="A0A0F9FNE3"/>
<comment type="caution">
    <text evidence="1">The sequence shown here is derived from an EMBL/GenBank/DDBJ whole genome shotgun (WGS) entry which is preliminary data.</text>
</comment>
<evidence type="ECO:0000313" key="1">
    <source>
        <dbReference type="EMBL" id="KKL52572.1"/>
    </source>
</evidence>